<dbReference type="Pfam" id="PF02624">
    <property type="entry name" value="YcaO"/>
    <property type="match status" value="1"/>
</dbReference>
<proteinExistence type="predicted"/>
<dbReference type="InterPro" id="IPR000415">
    <property type="entry name" value="Nitroreductase-like"/>
</dbReference>
<protein>
    <recommendedName>
        <fullName evidence="1">YcaO domain-containing protein</fullName>
    </recommendedName>
</protein>
<accession>A0AA92ED26</accession>
<dbReference type="GO" id="GO:0016491">
    <property type="term" value="F:oxidoreductase activity"/>
    <property type="evidence" value="ECO:0007669"/>
    <property type="project" value="InterPro"/>
</dbReference>
<dbReference type="EMBL" id="CP039339">
    <property type="protein sequence ID" value="QCX49377.1"/>
    <property type="molecule type" value="Genomic_DNA"/>
</dbReference>
<evidence type="ECO:0000313" key="2">
    <source>
        <dbReference type="EMBL" id="QCX49377.1"/>
    </source>
</evidence>
<dbReference type="PANTHER" id="PTHR37809:SF1">
    <property type="entry name" value="RIBOSOMAL PROTEIN S12 METHYLTHIOTRANSFERASE ACCESSORY FACTOR YCAO"/>
    <property type="match status" value="1"/>
</dbReference>
<gene>
    <name evidence="2" type="ORF">E7Z57_09835</name>
</gene>
<dbReference type="PANTHER" id="PTHR37809">
    <property type="entry name" value="RIBOSOMAL PROTEIN S12 METHYLTHIOTRANSFERASE ACCESSORY FACTOR YCAO"/>
    <property type="match status" value="1"/>
</dbReference>
<dbReference type="AlphaFoldDB" id="A0AA92ED26"/>
<sequence length="747" mass="81921">MNPHQFSPPIPAEVLATLDDPDRISPILAGPCVINGNHLSLHLPDGDITVQAERRLFRQITALCDGTRTQQEVLDDASAAKNRDELERFMAFLFEAGVLIDANDFCKTALRFSRQLNPYGRSAQWALTGRIARRFSPDRNDLGAAFETVDATPLDDLFESRVSAHTFSGGPVAFEALKSMLWSMCGVVSTHHERLGPSIARRTVASAGAMHLLKLFVVLREPAGPLKPGVYRAHFPSRKTIHFEAISDDAALLPRAFIKPWFLTFAAGAVFLAGDATVGAIRYRNRALQYLFCEAGAALHNGGLVAPKLGLGFLTFGGYQESVVEELCRLDDEVVLGSAMFGVAASQAQLAMADGCRQLEFGWSESRSEHFTMPFFLGRARIEGNVDWDPTWGRDTDPWIAYVKSAAEAVERQGFREPSPLVFGKIDSVPNAIPPDDFLRYSKTQLNSPSFPFQAFDANHAYAWVTGVRQSTGEQVRVVSDLVHPRLSVRHEGVLGPKLTAPTSSGCAAHTDWDEAKARATLELIERDAFMRHWFAQRPGIAVTPDTLPASIQQRLAALQDVGCEAGILWLESPYAPCFLAWAQHEQRGFTAVGGGGGLDTAAAVSSALGEVETLVFAHLNHGFKDKAKPDAVRGPIDHANLYGQKRYFRRADGVLRAQSRADFASITRMAPASIDALYSKLAEEDRSPLFFDITPERPYIDQGRTVIHVCKALIPGLIPLSFGHGLEPKGMFEKIHPSSKFPHPFP</sequence>
<dbReference type="Gene3D" id="3.40.109.10">
    <property type="entry name" value="NADH Oxidase"/>
    <property type="match status" value="1"/>
</dbReference>
<dbReference type="PROSITE" id="PS51664">
    <property type="entry name" value="YCAO"/>
    <property type="match status" value="1"/>
</dbReference>
<dbReference type="InterPro" id="IPR029479">
    <property type="entry name" value="Nitroreductase"/>
</dbReference>
<reference evidence="2 3" key="1">
    <citation type="submission" date="2019-04" db="EMBL/GenBank/DDBJ databases">
        <title>Complete Genome of UW386 and Higher Quality Genome of UW700.</title>
        <authorList>
            <person name="Jacobs J."/>
            <person name="Perez A."/>
            <person name="Steidl O."/>
            <person name="Allen C."/>
        </authorList>
    </citation>
    <scope>NUCLEOTIDE SEQUENCE [LARGE SCALE GENOMIC DNA]</scope>
    <source>
        <strain evidence="2 3">UW386</strain>
    </source>
</reference>
<dbReference type="Gene3D" id="3.30.1330.230">
    <property type="match status" value="1"/>
</dbReference>
<dbReference type="SUPFAM" id="SSF55469">
    <property type="entry name" value="FMN-dependent nitroreductase-like"/>
    <property type="match status" value="1"/>
</dbReference>
<evidence type="ECO:0000259" key="1">
    <source>
        <dbReference type="PROSITE" id="PS51664"/>
    </source>
</evidence>
<organism evidence="2 3">
    <name type="scientific">Ralstonia solanacearum</name>
    <name type="common">Pseudomonas solanacearum</name>
    <dbReference type="NCBI Taxonomy" id="305"/>
    <lineage>
        <taxon>Bacteria</taxon>
        <taxon>Pseudomonadati</taxon>
        <taxon>Pseudomonadota</taxon>
        <taxon>Betaproteobacteria</taxon>
        <taxon>Burkholderiales</taxon>
        <taxon>Burkholderiaceae</taxon>
        <taxon>Ralstonia</taxon>
        <taxon>Ralstonia solanacearum species complex</taxon>
    </lineage>
</organism>
<dbReference type="Pfam" id="PF00881">
    <property type="entry name" value="Nitroreductase"/>
    <property type="match status" value="1"/>
</dbReference>
<name>A0AA92ED26_RALSL</name>
<evidence type="ECO:0000313" key="3">
    <source>
        <dbReference type="Proteomes" id="UP000310553"/>
    </source>
</evidence>
<dbReference type="InterPro" id="IPR003776">
    <property type="entry name" value="YcaO-like_dom"/>
</dbReference>
<feature type="domain" description="YcaO" evidence="1">
    <location>
        <begin position="393"/>
        <end position="747"/>
    </location>
</feature>
<dbReference type="Proteomes" id="UP000310553">
    <property type="component" value="Chromosome"/>
</dbReference>